<evidence type="ECO:0000313" key="7">
    <source>
        <dbReference type="Proteomes" id="UP000236721"/>
    </source>
</evidence>
<evidence type="ECO:0000256" key="2">
    <source>
        <dbReference type="ARBA" id="ARBA00023224"/>
    </source>
</evidence>
<comment type="similarity">
    <text evidence="3">Belongs to the methyl-accepting chemotaxis (MCP) protein family.</text>
</comment>
<dbReference type="OrthoDB" id="5872771at2"/>
<organism evidence="6 7">
    <name type="scientific">Vibrio hangzhouensis</name>
    <dbReference type="NCBI Taxonomy" id="462991"/>
    <lineage>
        <taxon>Bacteria</taxon>
        <taxon>Pseudomonadati</taxon>
        <taxon>Pseudomonadota</taxon>
        <taxon>Gammaproteobacteria</taxon>
        <taxon>Vibrionales</taxon>
        <taxon>Vibrionaceae</taxon>
        <taxon>Vibrio</taxon>
    </lineage>
</organism>
<dbReference type="PRINTS" id="PR00260">
    <property type="entry name" value="CHEMTRNSDUCR"/>
</dbReference>
<dbReference type="PANTHER" id="PTHR32089">
    <property type="entry name" value="METHYL-ACCEPTING CHEMOTAXIS PROTEIN MCPB"/>
    <property type="match status" value="1"/>
</dbReference>
<dbReference type="GO" id="GO:0006935">
    <property type="term" value="P:chemotaxis"/>
    <property type="evidence" value="ECO:0007669"/>
    <property type="project" value="InterPro"/>
</dbReference>
<reference evidence="7" key="1">
    <citation type="submission" date="2016-10" db="EMBL/GenBank/DDBJ databases">
        <authorList>
            <person name="Varghese N."/>
            <person name="Submissions S."/>
        </authorList>
    </citation>
    <scope>NUCLEOTIDE SEQUENCE [LARGE SCALE GENOMIC DNA]</scope>
    <source>
        <strain evidence="7">CGMCC 1.7062</strain>
    </source>
</reference>
<name>A0A1H6CS69_9VIBR</name>
<evidence type="ECO:0000259" key="5">
    <source>
        <dbReference type="PROSITE" id="PS50111"/>
    </source>
</evidence>
<dbReference type="InterPro" id="IPR004090">
    <property type="entry name" value="Chemotax_Me-accpt_rcpt"/>
</dbReference>
<dbReference type="RefSeq" id="WP_160111399.1">
    <property type="nucleotide sequence ID" value="NZ_FNVG01000056.1"/>
</dbReference>
<evidence type="ECO:0000256" key="1">
    <source>
        <dbReference type="ARBA" id="ARBA00004370"/>
    </source>
</evidence>
<feature type="domain" description="Methyl-accepting transducer" evidence="5">
    <location>
        <begin position="41"/>
        <end position="269"/>
    </location>
</feature>
<dbReference type="GO" id="GO:0007165">
    <property type="term" value="P:signal transduction"/>
    <property type="evidence" value="ECO:0007669"/>
    <property type="project" value="UniProtKB-KW"/>
</dbReference>
<dbReference type="PROSITE" id="PS50111">
    <property type="entry name" value="CHEMOTAXIS_TRANSDUC_2"/>
    <property type="match status" value="1"/>
</dbReference>
<dbReference type="SMART" id="SM00283">
    <property type="entry name" value="MA"/>
    <property type="match status" value="1"/>
</dbReference>
<dbReference type="InterPro" id="IPR004089">
    <property type="entry name" value="MCPsignal_dom"/>
</dbReference>
<dbReference type="EMBL" id="FNVG01000056">
    <property type="protein sequence ID" value="SEG75236.1"/>
    <property type="molecule type" value="Genomic_DNA"/>
</dbReference>
<comment type="subcellular location">
    <subcellularLocation>
        <location evidence="1">Membrane</location>
    </subcellularLocation>
</comment>
<protein>
    <submittedName>
        <fullName evidence="6">Methyl-accepting chemotaxis protein</fullName>
    </submittedName>
</protein>
<proteinExistence type="inferred from homology"/>
<keyword evidence="2 4" id="KW-0807">Transducer</keyword>
<dbReference type="Pfam" id="PF00015">
    <property type="entry name" value="MCPsignal"/>
    <property type="match status" value="1"/>
</dbReference>
<dbReference type="GO" id="GO:0004888">
    <property type="term" value="F:transmembrane signaling receptor activity"/>
    <property type="evidence" value="ECO:0007669"/>
    <property type="project" value="InterPro"/>
</dbReference>
<evidence type="ECO:0000256" key="4">
    <source>
        <dbReference type="PROSITE-ProRule" id="PRU00284"/>
    </source>
</evidence>
<dbReference type="Proteomes" id="UP000236721">
    <property type="component" value="Unassembled WGS sequence"/>
</dbReference>
<evidence type="ECO:0000256" key="3">
    <source>
        <dbReference type="ARBA" id="ARBA00029447"/>
    </source>
</evidence>
<dbReference type="GO" id="GO:0016020">
    <property type="term" value="C:membrane"/>
    <property type="evidence" value="ECO:0007669"/>
    <property type="project" value="UniProtKB-SubCell"/>
</dbReference>
<sequence>MISLFKKEAESKSVPLERYTKLIETEDRFANFIKVSPENYAREIYLNAANVNKASKNRLEALEQSHEKIADFIYQSENIKTISNQSYLFAHQTTETASETIRKIVELAKEIDSSRSKMDEFGILLKSLEQVNMNVTNLVDSIKNIAKQTNLLALNAAIEAARAGQQGKGFTVVADEVRKLANTANSSAENIEVEMDMISNISNQIVQKQKEVEGVMISSSGFIKKTTQQMEGLLDIANNSKTSVSDVIESVNRQLKESTDINDIMSNLLQDTKVSIALSGSNHELAKKVLESLSQLNSHTLDS</sequence>
<dbReference type="Gene3D" id="1.10.287.950">
    <property type="entry name" value="Methyl-accepting chemotaxis protein"/>
    <property type="match status" value="1"/>
</dbReference>
<evidence type="ECO:0000313" key="6">
    <source>
        <dbReference type="EMBL" id="SEG75236.1"/>
    </source>
</evidence>
<dbReference type="SUPFAM" id="SSF58104">
    <property type="entry name" value="Methyl-accepting chemotaxis protein (MCP) signaling domain"/>
    <property type="match status" value="1"/>
</dbReference>
<keyword evidence="7" id="KW-1185">Reference proteome</keyword>
<gene>
    <name evidence="6" type="ORF">SAMN04488244_1563</name>
</gene>
<dbReference type="PANTHER" id="PTHR32089:SF41">
    <property type="entry name" value="METHYL-ACCEPTING CHEMOTAXIS PROTEIN"/>
    <property type="match status" value="1"/>
</dbReference>
<dbReference type="AlphaFoldDB" id="A0A1H6CS69"/>
<accession>A0A1H6CS69</accession>